<evidence type="ECO:0008006" key="4">
    <source>
        <dbReference type="Google" id="ProtNLM"/>
    </source>
</evidence>
<comment type="caution">
    <text evidence="2">The sequence shown here is derived from an EMBL/GenBank/DDBJ whole genome shotgun (WGS) entry which is preliminary data.</text>
</comment>
<feature type="compositionally biased region" description="Polar residues" evidence="1">
    <location>
        <begin position="9"/>
        <end position="21"/>
    </location>
</feature>
<proteinExistence type="predicted"/>
<dbReference type="Gene3D" id="1.10.287.1060">
    <property type="entry name" value="ESAT-6-like"/>
    <property type="match status" value="1"/>
</dbReference>
<dbReference type="Proteomes" id="UP001501736">
    <property type="component" value="Unassembled WGS sequence"/>
</dbReference>
<dbReference type="EMBL" id="BAAAYG010000005">
    <property type="protein sequence ID" value="GAA3284740.1"/>
    <property type="molecule type" value="Genomic_DNA"/>
</dbReference>
<sequence>MKFDMGNETLGTLAQRTEQSGTELTSLVRQLAAAADPLQGRFNGQGRAQFDSFKSRVDEISHELNSALTAINRGQAEMDAATRTGDQESAANAERQQSAANFDAARFAGR</sequence>
<reference evidence="3" key="1">
    <citation type="journal article" date="2019" name="Int. J. Syst. Evol. Microbiol.">
        <title>The Global Catalogue of Microorganisms (GCM) 10K type strain sequencing project: providing services to taxonomists for standard genome sequencing and annotation.</title>
        <authorList>
            <consortium name="The Broad Institute Genomics Platform"/>
            <consortium name="The Broad Institute Genome Sequencing Center for Infectious Disease"/>
            <person name="Wu L."/>
            <person name="Ma J."/>
        </authorList>
    </citation>
    <scope>NUCLEOTIDE SEQUENCE [LARGE SCALE GENOMIC DNA]</scope>
    <source>
        <strain evidence="3">JCM 11483</strain>
    </source>
</reference>
<accession>A0ABP6RCF8</accession>
<dbReference type="RefSeq" id="WP_344720008.1">
    <property type="nucleotide sequence ID" value="NZ_BAAAYG010000005.1"/>
</dbReference>
<organism evidence="2 3">
    <name type="scientific">Nesterenkonia halobia</name>
    <dbReference type="NCBI Taxonomy" id="37922"/>
    <lineage>
        <taxon>Bacteria</taxon>
        <taxon>Bacillati</taxon>
        <taxon>Actinomycetota</taxon>
        <taxon>Actinomycetes</taxon>
        <taxon>Micrococcales</taxon>
        <taxon>Micrococcaceae</taxon>
        <taxon>Nesterenkonia</taxon>
    </lineage>
</organism>
<dbReference type="SUPFAM" id="SSF140453">
    <property type="entry name" value="EsxAB dimer-like"/>
    <property type="match status" value="1"/>
</dbReference>
<evidence type="ECO:0000313" key="3">
    <source>
        <dbReference type="Proteomes" id="UP001501736"/>
    </source>
</evidence>
<evidence type="ECO:0000256" key="1">
    <source>
        <dbReference type="SAM" id="MobiDB-lite"/>
    </source>
</evidence>
<feature type="region of interest" description="Disordered" evidence="1">
    <location>
        <begin position="77"/>
        <end position="110"/>
    </location>
</feature>
<gene>
    <name evidence="2" type="ORF">GCM10020260_15920</name>
</gene>
<feature type="region of interest" description="Disordered" evidence="1">
    <location>
        <begin position="1"/>
        <end position="21"/>
    </location>
</feature>
<feature type="compositionally biased region" description="Polar residues" evidence="1">
    <location>
        <begin position="87"/>
        <end position="100"/>
    </location>
</feature>
<protein>
    <recommendedName>
        <fullName evidence="4">WXG100 family type VII secretion target</fullName>
    </recommendedName>
</protein>
<evidence type="ECO:0000313" key="2">
    <source>
        <dbReference type="EMBL" id="GAA3284740.1"/>
    </source>
</evidence>
<dbReference type="InterPro" id="IPR036689">
    <property type="entry name" value="ESAT-6-like_sf"/>
</dbReference>
<keyword evidence="3" id="KW-1185">Reference proteome</keyword>
<name>A0ABP6RCF8_9MICC</name>